<keyword evidence="3" id="KW-0964">Secreted</keyword>
<keyword evidence="2" id="KW-0134">Cell wall</keyword>
<dbReference type="Pfam" id="PF00746">
    <property type="entry name" value="Gram_pos_anchor"/>
    <property type="match status" value="1"/>
</dbReference>
<proteinExistence type="predicted"/>
<evidence type="ECO:0000313" key="9">
    <source>
        <dbReference type="EMBL" id="MBF1307367.1"/>
    </source>
</evidence>
<dbReference type="InterPro" id="IPR019931">
    <property type="entry name" value="LPXTG_anchor"/>
</dbReference>
<organism evidence="9 10">
    <name type="scientific">Parvimonas micra</name>
    <dbReference type="NCBI Taxonomy" id="33033"/>
    <lineage>
        <taxon>Bacteria</taxon>
        <taxon>Bacillati</taxon>
        <taxon>Bacillota</taxon>
        <taxon>Tissierellia</taxon>
        <taxon>Tissierellales</taxon>
        <taxon>Peptoniphilaceae</taxon>
        <taxon>Parvimonas</taxon>
    </lineage>
</organism>
<name>A0A930E3X4_9FIRM</name>
<dbReference type="InterPro" id="IPR042229">
    <property type="entry name" value="Listeria/Bacterioides_rpt_sf"/>
</dbReference>
<evidence type="ECO:0000259" key="8">
    <source>
        <dbReference type="PROSITE" id="PS50847"/>
    </source>
</evidence>
<dbReference type="InterPro" id="IPR017502">
    <property type="entry name" value="Sortase_SrtB_target"/>
</dbReference>
<keyword evidence="6" id="KW-0812">Transmembrane</keyword>
<feature type="chain" id="PRO_5039158653" evidence="7">
    <location>
        <begin position="24"/>
        <end position="602"/>
    </location>
</feature>
<dbReference type="InterPro" id="IPR013783">
    <property type="entry name" value="Ig-like_fold"/>
</dbReference>
<keyword evidence="4 7" id="KW-0732">Signal</keyword>
<accession>A0A930E3X4</accession>
<comment type="caution">
    <text evidence="9">The sequence shown here is derived from an EMBL/GenBank/DDBJ whole genome shotgun (WGS) entry which is preliminary data.</text>
</comment>
<dbReference type="Proteomes" id="UP000758611">
    <property type="component" value="Unassembled WGS sequence"/>
</dbReference>
<evidence type="ECO:0000256" key="4">
    <source>
        <dbReference type="ARBA" id="ARBA00022729"/>
    </source>
</evidence>
<dbReference type="InterPro" id="IPR032179">
    <property type="entry name" value="Cry22Aa_Ig-like"/>
</dbReference>
<protein>
    <submittedName>
        <fullName evidence="9">InlB B-repeat-containing protein</fullName>
    </submittedName>
</protein>
<keyword evidence="6" id="KW-1133">Transmembrane helix</keyword>
<evidence type="ECO:0000256" key="1">
    <source>
        <dbReference type="ARBA" id="ARBA00004196"/>
    </source>
</evidence>
<evidence type="ECO:0000256" key="7">
    <source>
        <dbReference type="SAM" id="SignalP"/>
    </source>
</evidence>
<evidence type="ECO:0000256" key="5">
    <source>
        <dbReference type="ARBA" id="ARBA00023088"/>
    </source>
</evidence>
<feature type="domain" description="Gram-positive cocci surface proteins LPxTG" evidence="8">
    <location>
        <begin position="568"/>
        <end position="602"/>
    </location>
</feature>
<keyword evidence="5" id="KW-0572">Peptidoglycan-anchor</keyword>
<dbReference type="PROSITE" id="PS50847">
    <property type="entry name" value="GRAM_POS_ANCHORING"/>
    <property type="match status" value="1"/>
</dbReference>
<dbReference type="GO" id="GO:0030313">
    <property type="term" value="C:cell envelope"/>
    <property type="evidence" value="ECO:0007669"/>
    <property type="project" value="UniProtKB-SubCell"/>
</dbReference>
<reference evidence="9" key="1">
    <citation type="submission" date="2020-04" db="EMBL/GenBank/DDBJ databases">
        <title>Deep metagenomics examines the oral microbiome during advanced dental caries in children, revealing novel taxa and co-occurrences with host molecules.</title>
        <authorList>
            <person name="Baker J.L."/>
            <person name="Morton J.T."/>
            <person name="Dinis M."/>
            <person name="Alvarez R."/>
            <person name="Tran N.C."/>
            <person name="Knight R."/>
            <person name="Edlund A."/>
        </authorList>
    </citation>
    <scope>NUCLEOTIDE SEQUENCE</scope>
    <source>
        <strain evidence="9">JCVI_23_bin.11</strain>
    </source>
</reference>
<dbReference type="Gene3D" id="2.60.40.4270">
    <property type="entry name" value="Listeria-Bacteroides repeat domain"/>
    <property type="match status" value="1"/>
</dbReference>
<evidence type="ECO:0000313" key="10">
    <source>
        <dbReference type="Proteomes" id="UP000758611"/>
    </source>
</evidence>
<dbReference type="RefSeq" id="WP_269753991.1">
    <property type="nucleotide sequence ID" value="NZ_CP101409.1"/>
</dbReference>
<dbReference type="Pfam" id="PF16403">
    <property type="entry name" value="Bact_surface_Ig-like"/>
    <property type="match status" value="1"/>
</dbReference>
<comment type="subcellular location">
    <subcellularLocation>
        <location evidence="1">Cell envelope</location>
    </subcellularLocation>
</comment>
<dbReference type="InterPro" id="IPR013378">
    <property type="entry name" value="InlB-like_B-rpt"/>
</dbReference>
<keyword evidence="6" id="KW-0472">Membrane</keyword>
<dbReference type="Pfam" id="PF09479">
    <property type="entry name" value="Flg_new"/>
    <property type="match status" value="1"/>
</dbReference>
<dbReference type="NCBIfam" id="TIGR01167">
    <property type="entry name" value="LPXTG_anchor"/>
    <property type="match status" value="1"/>
</dbReference>
<feature type="transmembrane region" description="Helical" evidence="6">
    <location>
        <begin position="577"/>
        <end position="596"/>
    </location>
</feature>
<gene>
    <name evidence="9" type="ORF">HXM94_06285</name>
</gene>
<dbReference type="AlphaFoldDB" id="A0A930E3X4"/>
<feature type="signal peptide" evidence="7">
    <location>
        <begin position="1"/>
        <end position="23"/>
    </location>
</feature>
<dbReference type="Gene3D" id="2.60.40.10">
    <property type="entry name" value="Immunoglobulins"/>
    <property type="match status" value="1"/>
</dbReference>
<sequence length="602" mass="67465">MKRLVKKSTSLVLALLMMFSVFAGATKVLAEEMPEKEKKLTKDNYWAELSWYKDSTHKGVMPSYLKDYFASSRVKWANRLNEYSLVPFFPDAGISSDDEVDKDVEEMVTQYLAPYAKDYPHKEHPDPALNRWKGGKQWNPYNFNYANDLLTEKTTDYNVRADIKERGLSSTAISNHRIGDKINLDFHVDLSLFRKIKNTVLIAVINSEFPAYYMMKNNMPETAITQSDAELVFVLDLPKGLESLDTTKYKLSGIDGFDDLSVTKEKGGRRIVVKARLKAPHTYETLKELYKKIQKVKSATLSVDGLQVTSDVEINKNNTVTGYAYGAHENIFTTDNNVIFNKDDSAIQKDNKHYFFRQAIVYAAKQSVDGKDEAGDVNKPNLITYTFRVNHNKVTFMNDSATYATINVENGKAIDTDNLTNQSMPANPSKSGYTFKEWNTSADGKGMKFTGTTVVNEDTTVYAIYDKNVSPMNEAPTLEVKDKIIKKGEKFDLMSLVVSAKDKEDGDLTKDVKLIDDGGFNKDKIGKYTVTFKVTDKDGASVTKKAVVTVVEKSKPALKPDNNSGKKLPKTGNDSNIILYATLLGLSGAVLIAVGLRRKKDN</sequence>
<dbReference type="EMBL" id="JABZRE010000025">
    <property type="protein sequence ID" value="MBF1307367.1"/>
    <property type="molecule type" value="Genomic_DNA"/>
</dbReference>
<evidence type="ECO:0000256" key="6">
    <source>
        <dbReference type="SAM" id="Phobius"/>
    </source>
</evidence>
<evidence type="ECO:0000256" key="2">
    <source>
        <dbReference type="ARBA" id="ARBA00022512"/>
    </source>
</evidence>
<dbReference type="NCBIfam" id="TIGR03063">
    <property type="entry name" value="srtB_target"/>
    <property type="match status" value="1"/>
</dbReference>
<evidence type="ECO:0000256" key="3">
    <source>
        <dbReference type="ARBA" id="ARBA00022525"/>
    </source>
</evidence>